<dbReference type="NCBIfam" id="TIGR01380">
    <property type="entry name" value="glut_syn"/>
    <property type="match status" value="1"/>
</dbReference>
<dbReference type="SUPFAM" id="SSF52440">
    <property type="entry name" value="PreATP-grasp domain"/>
    <property type="match status" value="1"/>
</dbReference>
<dbReference type="PANTHER" id="PTHR21621">
    <property type="entry name" value="RIBOSOMAL PROTEIN S6 MODIFICATION PROTEIN"/>
    <property type="match status" value="1"/>
</dbReference>
<proteinExistence type="inferred from homology"/>
<keyword evidence="6 10" id="KW-0547">Nucleotide-binding</keyword>
<evidence type="ECO:0000256" key="5">
    <source>
        <dbReference type="ARBA" id="ARBA00022723"/>
    </source>
</evidence>
<dbReference type="UniPathway" id="UPA00142">
    <property type="reaction ID" value="UER00210"/>
</dbReference>
<dbReference type="GO" id="GO:0005524">
    <property type="term" value="F:ATP binding"/>
    <property type="evidence" value="ECO:0007669"/>
    <property type="project" value="UniProtKB-UniRule"/>
</dbReference>
<dbReference type="InterPro" id="IPR004218">
    <property type="entry name" value="GSHS_ATP-bd"/>
</dbReference>
<name>A0A2S6EYL0_LEGPN</name>
<comment type="pathway">
    <text evidence="10">Sulfur metabolism; glutathione biosynthesis; glutathione from L-cysteine and L-glutamate: step 2/2.</text>
</comment>
<evidence type="ECO:0000256" key="3">
    <source>
        <dbReference type="ARBA" id="ARBA00022598"/>
    </source>
</evidence>
<dbReference type="Gene3D" id="3.30.1490.20">
    <property type="entry name" value="ATP-grasp fold, A domain"/>
    <property type="match status" value="1"/>
</dbReference>
<dbReference type="Proteomes" id="UP000239239">
    <property type="component" value="Unassembled WGS sequence"/>
</dbReference>
<dbReference type="Pfam" id="PF02955">
    <property type="entry name" value="GSH-S_ATP"/>
    <property type="match status" value="1"/>
</dbReference>
<dbReference type="PANTHER" id="PTHR21621:SF4">
    <property type="entry name" value="GLUTATHIONE SYNTHETASE"/>
    <property type="match status" value="1"/>
</dbReference>
<dbReference type="PROSITE" id="PS50975">
    <property type="entry name" value="ATP_GRASP"/>
    <property type="match status" value="1"/>
</dbReference>
<evidence type="ECO:0000256" key="1">
    <source>
        <dbReference type="ARBA" id="ARBA00001936"/>
    </source>
</evidence>
<dbReference type="InterPro" id="IPR004215">
    <property type="entry name" value="GSHS_N"/>
</dbReference>
<dbReference type="EMBL" id="PQWY01000012">
    <property type="protein sequence ID" value="PPK30260.1"/>
    <property type="molecule type" value="Genomic_DNA"/>
</dbReference>
<comment type="caution">
    <text evidence="11">The sequence shown here is derived from an EMBL/GenBank/DDBJ whole genome shotgun (WGS) entry which is preliminary data.</text>
</comment>
<evidence type="ECO:0000256" key="8">
    <source>
        <dbReference type="ARBA" id="ARBA00022842"/>
    </source>
</evidence>
<dbReference type="AlphaFoldDB" id="A0A2S6EYL0"/>
<dbReference type="Pfam" id="PF02951">
    <property type="entry name" value="GSH-S_N"/>
    <property type="match status" value="1"/>
</dbReference>
<comment type="cofactor">
    <cofactor evidence="1">
        <name>Mn(2+)</name>
        <dbReference type="ChEBI" id="CHEBI:29035"/>
    </cofactor>
</comment>
<dbReference type="GO" id="GO:0046872">
    <property type="term" value="F:metal ion binding"/>
    <property type="evidence" value="ECO:0007669"/>
    <property type="project" value="UniProtKB-KW"/>
</dbReference>
<keyword evidence="9" id="KW-0464">Manganese</keyword>
<evidence type="ECO:0000256" key="2">
    <source>
        <dbReference type="ARBA" id="ARBA00001946"/>
    </source>
</evidence>
<dbReference type="EC" id="6.3.2.3" evidence="10"/>
<accession>A0A2S6EYL0</accession>
<evidence type="ECO:0000256" key="7">
    <source>
        <dbReference type="ARBA" id="ARBA00022840"/>
    </source>
</evidence>
<keyword evidence="5" id="KW-0479">Metal-binding</keyword>
<dbReference type="InterPro" id="IPR013815">
    <property type="entry name" value="ATP_grasp_subdomain_1"/>
</dbReference>
<organism evidence="11 12">
    <name type="scientific">Legionella pneumophila</name>
    <dbReference type="NCBI Taxonomy" id="446"/>
    <lineage>
        <taxon>Bacteria</taxon>
        <taxon>Pseudomonadati</taxon>
        <taxon>Pseudomonadota</taxon>
        <taxon>Gammaproteobacteria</taxon>
        <taxon>Legionellales</taxon>
        <taxon>Legionellaceae</taxon>
        <taxon>Legionella</taxon>
    </lineage>
</organism>
<protein>
    <recommendedName>
        <fullName evidence="10">Glutathione synthetase</fullName>
        <ecNumber evidence="10">6.3.2.3</ecNumber>
    </recommendedName>
    <alternativeName>
        <fullName evidence="10">GSH synthetase</fullName>
        <shortName evidence="10">GSH-S</shortName>
        <shortName evidence="10">GSHase</shortName>
    </alternativeName>
    <alternativeName>
        <fullName evidence="10">Glutathione synthase</fullName>
    </alternativeName>
</protein>
<comment type="similarity">
    <text evidence="10">Belongs to the prokaryotic GSH synthase family.</text>
</comment>
<evidence type="ECO:0000256" key="4">
    <source>
        <dbReference type="ARBA" id="ARBA00022684"/>
    </source>
</evidence>
<sequence length="320" mass="35964">MMKLAVLMDPLDQIKPYKDSTVAMIKSARELGWSCAYFTQNELYCSDGSAYARVHEIHIGDIQSLSWVKTRDLGSKPLREFDVILMRKDPPFDMEYIYATYALDLAEQEGVLVANKPQSLRDANEKFFTLNFPHCCPPTFVSRDTQQLKEFWQIHQQVIFKPLEGMGGSSVFYVDKEGKNLSVILEVLTKGQTKSIMAQRYIPDITVSGDKRILLINGEPVPFALARIPAKGDLRGNLAAGAKGEVVAITERDKWICEQIAPVLRERGLYFVGIDVIGDYLTEINVTSPTCIQEISAETGLDIAGEYMRCLEKLHASLSR</sequence>
<keyword evidence="7 10" id="KW-0067">ATP-binding</keyword>
<dbReference type="InterPro" id="IPR016185">
    <property type="entry name" value="PreATP-grasp_dom_sf"/>
</dbReference>
<dbReference type="InterPro" id="IPR006284">
    <property type="entry name" value="Glut_synth_pro"/>
</dbReference>
<dbReference type="Gene3D" id="3.40.50.20">
    <property type="match status" value="1"/>
</dbReference>
<evidence type="ECO:0000313" key="12">
    <source>
        <dbReference type="Proteomes" id="UP000239239"/>
    </source>
</evidence>
<evidence type="ECO:0000256" key="9">
    <source>
        <dbReference type="ARBA" id="ARBA00023211"/>
    </source>
</evidence>
<comment type="cofactor">
    <cofactor evidence="2">
        <name>Mg(2+)</name>
        <dbReference type="ChEBI" id="CHEBI:18420"/>
    </cofactor>
</comment>
<dbReference type="OrthoDB" id="9785415at2"/>
<dbReference type="SUPFAM" id="SSF56059">
    <property type="entry name" value="Glutathione synthetase ATP-binding domain-like"/>
    <property type="match status" value="1"/>
</dbReference>
<dbReference type="HAMAP" id="MF_00162">
    <property type="entry name" value="GSH_S"/>
    <property type="match status" value="1"/>
</dbReference>
<evidence type="ECO:0000313" key="11">
    <source>
        <dbReference type="EMBL" id="PPK30260.1"/>
    </source>
</evidence>
<gene>
    <name evidence="10" type="primary">gshB</name>
    <name evidence="11" type="ORF">C3928_09280</name>
</gene>
<keyword evidence="4 10" id="KW-0317">Glutathione biosynthesis</keyword>
<dbReference type="GO" id="GO:0004363">
    <property type="term" value="F:glutathione synthase activity"/>
    <property type="evidence" value="ECO:0007669"/>
    <property type="project" value="UniProtKB-UniRule"/>
</dbReference>
<keyword evidence="3 10" id="KW-0436">Ligase</keyword>
<dbReference type="Gene3D" id="3.30.470.20">
    <property type="entry name" value="ATP-grasp fold, B domain"/>
    <property type="match status" value="1"/>
</dbReference>
<comment type="catalytic activity">
    <reaction evidence="10">
        <text>gamma-L-glutamyl-L-cysteine + glycine + ATP = glutathione + ADP + phosphate + H(+)</text>
        <dbReference type="Rhea" id="RHEA:13557"/>
        <dbReference type="ChEBI" id="CHEBI:15378"/>
        <dbReference type="ChEBI" id="CHEBI:30616"/>
        <dbReference type="ChEBI" id="CHEBI:43474"/>
        <dbReference type="ChEBI" id="CHEBI:57305"/>
        <dbReference type="ChEBI" id="CHEBI:57925"/>
        <dbReference type="ChEBI" id="CHEBI:58173"/>
        <dbReference type="ChEBI" id="CHEBI:456216"/>
        <dbReference type="EC" id="6.3.2.3"/>
    </reaction>
</comment>
<dbReference type="InterPro" id="IPR011761">
    <property type="entry name" value="ATP-grasp"/>
</dbReference>
<dbReference type="NCBIfam" id="NF003573">
    <property type="entry name" value="PRK05246.1"/>
    <property type="match status" value="1"/>
</dbReference>
<evidence type="ECO:0000256" key="6">
    <source>
        <dbReference type="ARBA" id="ARBA00022741"/>
    </source>
</evidence>
<evidence type="ECO:0000256" key="10">
    <source>
        <dbReference type="HAMAP-Rule" id="MF_00162"/>
    </source>
</evidence>
<dbReference type="GO" id="GO:0005737">
    <property type="term" value="C:cytoplasm"/>
    <property type="evidence" value="ECO:0007669"/>
    <property type="project" value="TreeGrafter"/>
</dbReference>
<keyword evidence="8" id="KW-0460">Magnesium</keyword>
<reference evidence="11 12" key="1">
    <citation type="submission" date="2018-02" db="EMBL/GenBank/DDBJ databases">
        <title>Draft genome sequences of four Legionella pneumophila clinical strains isolated in Ontario.</title>
        <authorList>
            <person name="Fortuna A."/>
            <person name="Ramnarine R."/>
            <person name="Li A."/>
            <person name="Frantz C."/>
            <person name="Mallo G."/>
        </authorList>
    </citation>
    <scope>NUCLEOTIDE SEQUENCE [LARGE SCALE GENOMIC DNA]</scope>
    <source>
        <strain evidence="11 12">LG61</strain>
    </source>
</reference>